<dbReference type="Proteomes" id="UP000076023">
    <property type="component" value="Unassembled WGS sequence"/>
</dbReference>
<evidence type="ECO:0000313" key="3">
    <source>
        <dbReference type="Proteomes" id="UP000076023"/>
    </source>
</evidence>
<evidence type="ECO:0000313" key="2">
    <source>
        <dbReference type="EMBL" id="GAT31800.1"/>
    </source>
</evidence>
<dbReference type="AlphaFoldDB" id="A0A146G2D0"/>
<name>A0A146G2D0_TERSA</name>
<gene>
    <name evidence="2" type="ORF">TSACC_2194</name>
</gene>
<feature type="region of interest" description="Disordered" evidence="1">
    <location>
        <begin position="248"/>
        <end position="269"/>
    </location>
</feature>
<dbReference type="EMBL" id="BDCO01000002">
    <property type="protein sequence ID" value="GAT31800.1"/>
    <property type="molecule type" value="Genomic_DNA"/>
</dbReference>
<evidence type="ECO:0008006" key="4">
    <source>
        <dbReference type="Google" id="ProtNLM"/>
    </source>
</evidence>
<protein>
    <recommendedName>
        <fullName evidence="4">Outer membrane efflux protein</fullName>
    </recommendedName>
</protein>
<keyword evidence="3" id="KW-1185">Reference proteome</keyword>
<sequence length="372" mass="40518">MKRFFILLTLAGNVFGEALTPDQLARQALSGNPELRFYEEQVAALPKPAKVPVPEILQPLDFPSQTELRRAVLNLDRDMARLYLAEFRYVLESEVRLGAVEYQSAVETAATAADIAHRIGALVKMLEERPAAGVEALIERRILEGAALPFIREAAEAKVRAEYLRTRLNGLLGREAGKSLEISGGLGLPAQKEVDAVERPLLLKIREAEIARGLAGGGAAAEIEAFAVGGWFTREGLGANDAMTGMTRPGATYGAAPDKTRERLSDDARRKWTREQAQRRAALAAAKEVVEAIPPTLVQNLQAAADLAERQYRVGALGVNLLVEIHHEYLDALQSRNASILQAWRNALDLAFLDLPADEAPPKGKITVKPVN</sequence>
<dbReference type="SUPFAM" id="SSF56954">
    <property type="entry name" value="Outer membrane efflux proteins (OEP)"/>
    <property type="match status" value="1"/>
</dbReference>
<dbReference type="RefSeq" id="WP_075077679.1">
    <property type="nucleotide sequence ID" value="NZ_BDCO01000002.1"/>
</dbReference>
<proteinExistence type="predicted"/>
<feature type="compositionally biased region" description="Basic and acidic residues" evidence="1">
    <location>
        <begin position="258"/>
        <end position="269"/>
    </location>
</feature>
<dbReference type="OrthoDB" id="180990at2"/>
<dbReference type="Gene3D" id="1.20.1600.10">
    <property type="entry name" value="Outer membrane efflux proteins (OEP)"/>
    <property type="match status" value="1"/>
</dbReference>
<reference evidence="3" key="1">
    <citation type="journal article" date="2017" name="Genome Announc.">
        <title>Draft Genome Sequence of Terrimicrobium sacchariphilum NM-5T, a Facultative Anaerobic Soil Bacterium of the Class Spartobacteria.</title>
        <authorList>
            <person name="Qiu Y.L."/>
            <person name="Tourlousse D.M."/>
            <person name="Matsuura N."/>
            <person name="Ohashi A."/>
            <person name="Sekiguchi Y."/>
        </authorList>
    </citation>
    <scope>NUCLEOTIDE SEQUENCE [LARGE SCALE GENOMIC DNA]</scope>
    <source>
        <strain evidence="3">NM-5</strain>
    </source>
</reference>
<accession>A0A146G2D0</accession>
<dbReference type="STRING" id="690879.TSACC_2194"/>
<dbReference type="InParanoid" id="A0A146G2D0"/>
<comment type="caution">
    <text evidence="2">The sequence shown here is derived from an EMBL/GenBank/DDBJ whole genome shotgun (WGS) entry which is preliminary data.</text>
</comment>
<organism evidence="2 3">
    <name type="scientific">Terrimicrobium sacchariphilum</name>
    <dbReference type="NCBI Taxonomy" id="690879"/>
    <lineage>
        <taxon>Bacteria</taxon>
        <taxon>Pseudomonadati</taxon>
        <taxon>Verrucomicrobiota</taxon>
        <taxon>Terrimicrobiia</taxon>
        <taxon>Terrimicrobiales</taxon>
        <taxon>Terrimicrobiaceae</taxon>
        <taxon>Terrimicrobium</taxon>
    </lineage>
</organism>
<evidence type="ECO:0000256" key="1">
    <source>
        <dbReference type="SAM" id="MobiDB-lite"/>
    </source>
</evidence>